<keyword evidence="4" id="KW-1185">Reference proteome</keyword>
<evidence type="ECO:0000256" key="2">
    <source>
        <dbReference type="ARBA" id="ARBA00022630"/>
    </source>
</evidence>
<reference evidence="5" key="1">
    <citation type="submission" date="2017-02" db="UniProtKB">
        <authorList>
            <consortium name="WormBaseParasite"/>
        </authorList>
    </citation>
    <scope>IDENTIFICATION</scope>
</reference>
<dbReference type="Gene3D" id="2.40.110.10">
    <property type="entry name" value="Butyryl-CoA Dehydrogenase, subunit A, domain 2"/>
    <property type="match status" value="1"/>
</dbReference>
<proteinExistence type="predicted"/>
<dbReference type="Proteomes" id="UP000046392">
    <property type="component" value="Unplaced"/>
</dbReference>
<dbReference type="STRING" id="174720.A0A0N5B7U8"/>
<accession>A0A0N5B7U8</accession>
<dbReference type="AlphaFoldDB" id="A0A0N5B7U8"/>
<keyword evidence="2" id="KW-0285">Flavoprotein</keyword>
<dbReference type="GO" id="GO:0016627">
    <property type="term" value="F:oxidoreductase activity, acting on the CH-CH group of donors"/>
    <property type="evidence" value="ECO:0007669"/>
    <property type="project" value="InterPro"/>
</dbReference>
<protein>
    <submittedName>
        <fullName evidence="5">50S ribosomal protein L1</fullName>
    </submittedName>
</protein>
<name>A0A0N5B7U8_STREA</name>
<sequence>MGRISGWENKRKHLQQSMILVTMDTPGVPIVRPLIVLGGVFTMEINPTDNEVFDESRSQNVPKAATVVVNTINYLHKRKGCSEICSFQSKSASRDYLEDESLKEYHFIKNKFEKRREILQIISPPT</sequence>
<organism evidence="4 5">
    <name type="scientific">Strongyloides papillosus</name>
    <name type="common">Intestinal threadworm</name>
    <dbReference type="NCBI Taxonomy" id="174720"/>
    <lineage>
        <taxon>Eukaryota</taxon>
        <taxon>Metazoa</taxon>
        <taxon>Ecdysozoa</taxon>
        <taxon>Nematoda</taxon>
        <taxon>Chromadorea</taxon>
        <taxon>Rhabditida</taxon>
        <taxon>Tylenchina</taxon>
        <taxon>Panagrolaimomorpha</taxon>
        <taxon>Strongyloidoidea</taxon>
        <taxon>Strongyloididae</taxon>
        <taxon>Strongyloides</taxon>
    </lineage>
</organism>
<dbReference type="WBParaSite" id="SPAL_0000212300.1">
    <property type="protein sequence ID" value="SPAL_0000212300.1"/>
    <property type="gene ID" value="SPAL_0000212300"/>
</dbReference>
<evidence type="ECO:0000313" key="5">
    <source>
        <dbReference type="WBParaSite" id="SPAL_0000212300.1"/>
    </source>
</evidence>
<comment type="cofactor">
    <cofactor evidence="1">
        <name>FAD</name>
        <dbReference type="ChEBI" id="CHEBI:57692"/>
    </cofactor>
</comment>
<dbReference type="InterPro" id="IPR046373">
    <property type="entry name" value="Acyl-CoA_Oxase/DH_mid-dom_sf"/>
</dbReference>
<evidence type="ECO:0000256" key="3">
    <source>
        <dbReference type="ARBA" id="ARBA00022827"/>
    </source>
</evidence>
<evidence type="ECO:0000256" key="1">
    <source>
        <dbReference type="ARBA" id="ARBA00001974"/>
    </source>
</evidence>
<keyword evidence="3" id="KW-0274">FAD</keyword>
<evidence type="ECO:0000313" key="4">
    <source>
        <dbReference type="Proteomes" id="UP000046392"/>
    </source>
</evidence>